<comment type="similarity">
    <text evidence="2">Belongs to the ZapA family. Type 1 subfamily.</text>
</comment>
<evidence type="ECO:0000256" key="11">
    <source>
        <dbReference type="ARBA" id="ARBA00033158"/>
    </source>
</evidence>
<evidence type="ECO:0000256" key="1">
    <source>
        <dbReference type="ARBA" id="ARBA00004496"/>
    </source>
</evidence>
<keyword evidence="8" id="KW-0131">Cell cycle</keyword>
<comment type="caution">
    <text evidence="12">The sequence shown here is derived from an EMBL/GenBank/DDBJ whole genome shotgun (WGS) entry which is preliminary data.</text>
</comment>
<evidence type="ECO:0000256" key="10">
    <source>
        <dbReference type="ARBA" id="ARBA00026068"/>
    </source>
</evidence>
<evidence type="ECO:0000256" key="7">
    <source>
        <dbReference type="ARBA" id="ARBA00023210"/>
    </source>
</evidence>
<sequence>MSTATTVTLNILDKEYRVSCPPEERSNLEQAARHLDSTMRDIRNSGKVIGVERIAVMAALNISHEMLTGSRKQDGELDRQQQQIGDLVSRLDQALSRHQS</sequence>
<dbReference type="SUPFAM" id="SSF102829">
    <property type="entry name" value="Cell division protein ZapA-like"/>
    <property type="match status" value="1"/>
</dbReference>
<dbReference type="RefSeq" id="WP_150277985.1">
    <property type="nucleotide sequence ID" value="NZ_BMFF01000005.1"/>
</dbReference>
<keyword evidence="7" id="KW-0717">Septation</keyword>
<dbReference type="PANTHER" id="PTHR34981">
    <property type="entry name" value="CELL DIVISION PROTEIN ZAPA"/>
    <property type="match status" value="1"/>
</dbReference>
<evidence type="ECO:0000256" key="9">
    <source>
        <dbReference type="ARBA" id="ARBA00024910"/>
    </source>
</evidence>
<evidence type="ECO:0000313" key="12">
    <source>
        <dbReference type="EMBL" id="GGD06448.1"/>
    </source>
</evidence>
<keyword evidence="13" id="KW-1185">Reference proteome</keyword>
<name>A0ABQ1PXX2_9GAMM</name>
<evidence type="ECO:0000256" key="4">
    <source>
        <dbReference type="ARBA" id="ARBA00022490"/>
    </source>
</evidence>
<accession>A0ABQ1PXX2</accession>
<evidence type="ECO:0000256" key="8">
    <source>
        <dbReference type="ARBA" id="ARBA00023306"/>
    </source>
</evidence>
<keyword evidence="6" id="KW-0175">Coiled coil</keyword>
<comment type="subcellular location">
    <subcellularLocation>
        <location evidence="1">Cytoplasm</location>
    </subcellularLocation>
</comment>
<evidence type="ECO:0000256" key="6">
    <source>
        <dbReference type="ARBA" id="ARBA00023054"/>
    </source>
</evidence>
<protein>
    <recommendedName>
        <fullName evidence="3">Cell division protein ZapA</fullName>
    </recommendedName>
    <alternativeName>
        <fullName evidence="11">Z ring-associated protein ZapA</fullName>
    </alternativeName>
</protein>
<evidence type="ECO:0000256" key="3">
    <source>
        <dbReference type="ARBA" id="ARBA00015195"/>
    </source>
</evidence>
<evidence type="ECO:0000256" key="2">
    <source>
        <dbReference type="ARBA" id="ARBA00010074"/>
    </source>
</evidence>
<keyword evidence="5 12" id="KW-0132">Cell division</keyword>
<organism evidence="12 13">
    <name type="scientific">Halopseudomonas salina</name>
    <dbReference type="NCBI Taxonomy" id="1323744"/>
    <lineage>
        <taxon>Bacteria</taxon>
        <taxon>Pseudomonadati</taxon>
        <taxon>Pseudomonadota</taxon>
        <taxon>Gammaproteobacteria</taxon>
        <taxon>Pseudomonadales</taxon>
        <taxon>Pseudomonadaceae</taxon>
        <taxon>Halopseudomonas</taxon>
    </lineage>
</organism>
<comment type="function">
    <text evidence="9">Activator of cell division through the inhibition of FtsZ GTPase activity, therefore promoting FtsZ assembly into bundles of protofilaments necessary for the formation of the division Z ring. It is recruited early at mid-cell but it is not essential for cell division.</text>
</comment>
<keyword evidence="4" id="KW-0963">Cytoplasm</keyword>
<dbReference type="Pfam" id="PF05164">
    <property type="entry name" value="ZapA"/>
    <property type="match status" value="1"/>
</dbReference>
<dbReference type="Gene3D" id="3.30.160.880">
    <property type="entry name" value="Cell division protein ZapA protomer, N-terminal domain"/>
    <property type="match status" value="1"/>
</dbReference>
<dbReference type="EMBL" id="BMFF01000005">
    <property type="protein sequence ID" value="GGD06448.1"/>
    <property type="molecule type" value="Genomic_DNA"/>
</dbReference>
<dbReference type="InterPro" id="IPR007838">
    <property type="entry name" value="Cell_div_ZapA-like"/>
</dbReference>
<dbReference type="Gene3D" id="1.20.5.50">
    <property type="match status" value="1"/>
</dbReference>
<dbReference type="Proteomes" id="UP000638188">
    <property type="component" value="Unassembled WGS sequence"/>
</dbReference>
<comment type="subunit">
    <text evidence="10">Homodimer. Interacts with FtsZ.</text>
</comment>
<dbReference type="PANTHER" id="PTHR34981:SF1">
    <property type="entry name" value="CELL DIVISION PROTEIN ZAPA"/>
    <property type="match status" value="1"/>
</dbReference>
<gene>
    <name evidence="12" type="primary">zapA</name>
    <name evidence="12" type="ORF">GCM10007418_26840</name>
</gene>
<proteinExistence type="inferred from homology"/>
<evidence type="ECO:0000256" key="5">
    <source>
        <dbReference type="ARBA" id="ARBA00022618"/>
    </source>
</evidence>
<evidence type="ECO:0000313" key="13">
    <source>
        <dbReference type="Proteomes" id="UP000638188"/>
    </source>
</evidence>
<dbReference type="InterPro" id="IPR042233">
    <property type="entry name" value="Cell_div_ZapA_N"/>
</dbReference>
<reference evidence="13" key="1">
    <citation type="journal article" date="2019" name="Int. J. Syst. Evol. Microbiol.">
        <title>The Global Catalogue of Microorganisms (GCM) 10K type strain sequencing project: providing services to taxonomists for standard genome sequencing and annotation.</title>
        <authorList>
            <consortium name="The Broad Institute Genomics Platform"/>
            <consortium name="The Broad Institute Genome Sequencing Center for Infectious Disease"/>
            <person name="Wu L."/>
            <person name="Ma J."/>
        </authorList>
    </citation>
    <scope>NUCLEOTIDE SEQUENCE [LARGE SCALE GENOMIC DNA]</scope>
    <source>
        <strain evidence="13">CGMCC 1.12482</strain>
    </source>
</reference>
<dbReference type="GO" id="GO:0051301">
    <property type="term" value="P:cell division"/>
    <property type="evidence" value="ECO:0007669"/>
    <property type="project" value="UniProtKB-KW"/>
</dbReference>
<dbReference type="InterPro" id="IPR036192">
    <property type="entry name" value="Cell_div_ZapA-like_sf"/>
</dbReference>